<keyword evidence="2" id="KW-1185">Reference proteome</keyword>
<accession>A0A0Q3MMP1</accession>
<comment type="caution">
    <text evidence="1">The sequence shown here is derived from an EMBL/GenBank/DDBJ whole genome shotgun (WGS) entry which is preliminary data.</text>
</comment>
<evidence type="ECO:0000313" key="2">
    <source>
        <dbReference type="Proteomes" id="UP000051836"/>
    </source>
</evidence>
<reference evidence="1 2" key="1">
    <citation type="submission" date="2015-10" db="EMBL/GenBank/DDBJ databases">
        <authorList>
            <person name="Gilbert D.G."/>
        </authorList>
    </citation>
    <scope>NUCLEOTIDE SEQUENCE [LARGE SCALE GENOMIC DNA]</scope>
    <source>
        <strain evidence="1">FVVF132</strain>
    </source>
</reference>
<name>A0A0Q3MMP1_AMAAE</name>
<protein>
    <submittedName>
        <fullName evidence="1">Uncharacterized protein</fullName>
    </submittedName>
</protein>
<organism evidence="1 2">
    <name type="scientific">Amazona aestiva</name>
    <name type="common">Blue-fronted Amazon parrot</name>
    <dbReference type="NCBI Taxonomy" id="12930"/>
    <lineage>
        <taxon>Eukaryota</taxon>
        <taxon>Metazoa</taxon>
        <taxon>Chordata</taxon>
        <taxon>Craniata</taxon>
        <taxon>Vertebrata</taxon>
        <taxon>Euteleostomi</taxon>
        <taxon>Archelosauria</taxon>
        <taxon>Archosauria</taxon>
        <taxon>Dinosauria</taxon>
        <taxon>Saurischia</taxon>
        <taxon>Theropoda</taxon>
        <taxon>Coelurosauria</taxon>
        <taxon>Aves</taxon>
        <taxon>Neognathae</taxon>
        <taxon>Neoaves</taxon>
        <taxon>Telluraves</taxon>
        <taxon>Australaves</taxon>
        <taxon>Psittaciformes</taxon>
        <taxon>Psittacidae</taxon>
        <taxon>Amazona</taxon>
    </lineage>
</organism>
<evidence type="ECO:0000313" key="1">
    <source>
        <dbReference type="EMBL" id="KQK83832.1"/>
    </source>
</evidence>
<dbReference type="AlphaFoldDB" id="A0A0Q3MMP1"/>
<dbReference type="EMBL" id="LMAW01001314">
    <property type="protein sequence ID" value="KQK83832.1"/>
    <property type="molecule type" value="Genomic_DNA"/>
</dbReference>
<gene>
    <name evidence="1" type="ORF">AAES_55020</name>
</gene>
<dbReference type="Proteomes" id="UP000051836">
    <property type="component" value="Unassembled WGS sequence"/>
</dbReference>
<sequence>MMQQQWIYRDNHVGSITRWKIIQLTDSEETNEFPVLEGLDFYWTLNIAPIIVSFEIMLTMNSSELKYTTQVTTDNLKTPKFRVLSAAVKRNLSTRVYGFMYSILMEYDRIGLGRFLENGRSELWSNIDARDTEKYTG</sequence>
<proteinExistence type="predicted"/>